<evidence type="ECO:0000256" key="1">
    <source>
        <dbReference type="ARBA" id="ARBA00008239"/>
    </source>
</evidence>
<evidence type="ECO:0000313" key="4">
    <source>
        <dbReference type="Proteomes" id="UP000324800"/>
    </source>
</evidence>
<dbReference type="GO" id="GO:0051082">
    <property type="term" value="F:unfolded protein binding"/>
    <property type="evidence" value="ECO:0007669"/>
    <property type="project" value="InterPro"/>
</dbReference>
<name>A0A5J4WHK4_9EUKA</name>
<gene>
    <name evidence="3" type="ORF">EZS28_010637</name>
</gene>
<evidence type="ECO:0000313" key="3">
    <source>
        <dbReference type="EMBL" id="KAA6393835.1"/>
    </source>
</evidence>
<dbReference type="SUPFAM" id="SSF110942">
    <property type="entry name" value="HSP90 C-terminal domain"/>
    <property type="match status" value="1"/>
</dbReference>
<dbReference type="InterPro" id="IPR037196">
    <property type="entry name" value="HSP90_C"/>
</dbReference>
<comment type="caution">
    <text evidence="3">The sequence shown here is derived from an EMBL/GenBank/DDBJ whole genome shotgun (WGS) entry which is preliminary data.</text>
</comment>
<dbReference type="Gene3D" id="3.30.230.80">
    <property type="match status" value="1"/>
</dbReference>
<evidence type="ECO:0000256" key="2">
    <source>
        <dbReference type="ARBA" id="ARBA00023186"/>
    </source>
</evidence>
<sequence>MQKLEQITKEGFTAFYKSISNDQEDHLTVEYFSFEGPLEFRAVLFCPHRSQFDMFEAKKNINIKLYVRRVLIIENCDEITPEYSNIEELRKKCDNPADATLKDFVLMLYVTAPLITDFSLEDSASFSARIYRMIKLGLSFNDTGDIAADLSPLESTIE</sequence>
<dbReference type="SUPFAM" id="SSF54211">
    <property type="entry name" value="Ribosomal protein S5 domain 2-like"/>
    <property type="match status" value="1"/>
</dbReference>
<proteinExistence type="inferred from homology"/>
<organism evidence="3 4">
    <name type="scientific">Streblomastix strix</name>
    <dbReference type="NCBI Taxonomy" id="222440"/>
    <lineage>
        <taxon>Eukaryota</taxon>
        <taxon>Metamonada</taxon>
        <taxon>Preaxostyla</taxon>
        <taxon>Oxymonadida</taxon>
        <taxon>Streblomastigidae</taxon>
        <taxon>Streblomastix</taxon>
    </lineage>
</organism>
<dbReference type="Proteomes" id="UP000324800">
    <property type="component" value="Unassembled WGS sequence"/>
</dbReference>
<dbReference type="PANTHER" id="PTHR11528">
    <property type="entry name" value="HEAT SHOCK PROTEIN 90 FAMILY MEMBER"/>
    <property type="match status" value="1"/>
</dbReference>
<reference evidence="3 4" key="1">
    <citation type="submission" date="2019-03" db="EMBL/GenBank/DDBJ databases">
        <title>Single cell metagenomics reveals metabolic interactions within the superorganism composed of flagellate Streblomastix strix and complex community of Bacteroidetes bacteria on its surface.</title>
        <authorList>
            <person name="Treitli S.C."/>
            <person name="Kolisko M."/>
            <person name="Husnik F."/>
            <person name="Keeling P."/>
            <person name="Hampl V."/>
        </authorList>
    </citation>
    <scope>NUCLEOTIDE SEQUENCE [LARGE SCALE GENOMIC DNA]</scope>
    <source>
        <strain evidence="3">ST1C</strain>
    </source>
</reference>
<dbReference type="InterPro" id="IPR020568">
    <property type="entry name" value="Ribosomal_Su5_D2-typ_SF"/>
</dbReference>
<dbReference type="GO" id="GO:0005524">
    <property type="term" value="F:ATP binding"/>
    <property type="evidence" value="ECO:0007669"/>
    <property type="project" value="InterPro"/>
</dbReference>
<dbReference type="InterPro" id="IPR001404">
    <property type="entry name" value="Hsp90_fam"/>
</dbReference>
<dbReference type="GO" id="GO:0140662">
    <property type="term" value="F:ATP-dependent protein folding chaperone"/>
    <property type="evidence" value="ECO:0007669"/>
    <property type="project" value="InterPro"/>
</dbReference>
<dbReference type="Pfam" id="PF00183">
    <property type="entry name" value="HSP90"/>
    <property type="match status" value="1"/>
</dbReference>
<dbReference type="AlphaFoldDB" id="A0A5J4WHK4"/>
<dbReference type="GO" id="GO:0016887">
    <property type="term" value="F:ATP hydrolysis activity"/>
    <property type="evidence" value="ECO:0007669"/>
    <property type="project" value="InterPro"/>
</dbReference>
<keyword evidence="3" id="KW-0346">Stress response</keyword>
<dbReference type="OrthoDB" id="2226821at2759"/>
<keyword evidence="2" id="KW-0143">Chaperone</keyword>
<comment type="similarity">
    <text evidence="1">Belongs to the heat shock protein 90 family.</text>
</comment>
<accession>A0A5J4WHK4</accession>
<dbReference type="EMBL" id="SNRW01002124">
    <property type="protein sequence ID" value="KAA6393835.1"/>
    <property type="molecule type" value="Genomic_DNA"/>
</dbReference>
<protein>
    <submittedName>
        <fullName evidence="3">Putative heat shock protein 90-2</fullName>
    </submittedName>
</protein>